<name>A0ABP1G235_9CHLO</name>
<comment type="caution">
    <text evidence="2">The sequence shown here is derived from an EMBL/GenBank/DDBJ whole genome shotgun (WGS) entry which is preliminary data.</text>
</comment>
<gene>
    <name evidence="2" type="primary">g7176</name>
    <name evidence="2" type="ORF">VP750_LOCUS6141</name>
</gene>
<feature type="region of interest" description="Disordered" evidence="1">
    <location>
        <begin position="613"/>
        <end position="656"/>
    </location>
</feature>
<feature type="region of interest" description="Disordered" evidence="1">
    <location>
        <begin position="798"/>
        <end position="833"/>
    </location>
</feature>
<keyword evidence="3" id="KW-1185">Reference proteome</keyword>
<organism evidence="2 3">
    <name type="scientific">Coccomyxa viridis</name>
    <dbReference type="NCBI Taxonomy" id="1274662"/>
    <lineage>
        <taxon>Eukaryota</taxon>
        <taxon>Viridiplantae</taxon>
        <taxon>Chlorophyta</taxon>
        <taxon>core chlorophytes</taxon>
        <taxon>Trebouxiophyceae</taxon>
        <taxon>Trebouxiophyceae incertae sedis</taxon>
        <taxon>Coccomyxaceae</taxon>
        <taxon>Coccomyxa</taxon>
    </lineage>
</organism>
<evidence type="ECO:0000313" key="2">
    <source>
        <dbReference type="EMBL" id="CAL5224482.1"/>
    </source>
</evidence>
<feature type="compositionally biased region" description="Acidic residues" evidence="1">
    <location>
        <begin position="268"/>
        <end position="281"/>
    </location>
</feature>
<feature type="compositionally biased region" description="Basic and acidic residues" evidence="1">
    <location>
        <begin position="629"/>
        <end position="639"/>
    </location>
</feature>
<evidence type="ECO:0000313" key="3">
    <source>
        <dbReference type="Proteomes" id="UP001497392"/>
    </source>
</evidence>
<proteinExistence type="predicted"/>
<dbReference type="EMBL" id="CAXHTA020000011">
    <property type="protein sequence ID" value="CAL5224482.1"/>
    <property type="molecule type" value="Genomic_DNA"/>
</dbReference>
<dbReference type="Proteomes" id="UP001497392">
    <property type="component" value="Unassembled WGS sequence"/>
</dbReference>
<feature type="region of interest" description="Disordered" evidence="1">
    <location>
        <begin position="268"/>
        <end position="288"/>
    </location>
</feature>
<sequence>MSMHGRSSKGLAATSLLANTSEDIEKKRHKRNPFGLQYIQLLSTPLGELLKTMKQALLKQTADEVRQSKPSKAVLTKAAAKVKQKPQRQHVTNKGAETGDRSFINKAALQLFQDILAGGNIDVTNEALNAQVASSSHARTEVETTFDSSALAPETFEQLTQRQNIASCINKLKIHDKMLEPPEAVISRRRVALTQLPSYLQHLTQSTTCVDNQTNTAAISQSLMQTDHVEAPDADAPSHAELPTHLQDTDGSDIQNIVFAAKDMDSHEYDDDTDQNMDLEPADPLPEAMPPLPDALHSNSEGKRVRGPSLILRRPTAPMIPASAPSEILDTDGQQDAALDIVVDAGPEGEDDIEDQPEDAAAEIQDNIEALADLTIDPDYTLDHLVSLHADAFYRHPSARKAAYKPVPDPEILLIPIPPQATAEQPGYCLAPDQLMRVFIMSLQQPHKPWAPMARQHPQQELPSLGSSRACPAHNSQLAACLPRALPSALGVFADCSSSKEDDTELLQAAMEADRQLQHRVTDRGQEGLPADLGDIDLGTNQPGGMFNGQRKPGHPVPDWADGPQLDLIGYEAHAAQDHMQRSIPGIVYECSNEDADCQAPEQLRGVREIGDSQGIPSMHACSRPGQAARRDHDEKEASLSDVLLTERPAPEDAPDDFPFCDGQDTAWFDQPASLQGQTDRACSEPLQRPSARCPPRSDAQPALTVDCSGEDRCVITADQTGWHNNAQHGNAEQVSPLAAAKSIIERPRTPSNPSSRSGSAVRARAPGFELEDIHMVTDGSEDEDMQQDLSRPTAATAFKARDASASADSQGLHVEAHGAAEPAQDQAHEQAFQSEWALEDEDSEGIIFDDTTVDFTAQWMQSVIEPQAVMHADNLMTLEQQPVHSSLAEAHARQKRAREELRDKLIQELLEDSGRSTRLEPLIAHVREQLTAMTPDASGLYPTSLQKLRQGCVNARVPGSEAPLQRHMFALLTLVQRCNTGPAGACDAFMAGRWQLKLQAVHGSHDVHIRRVLYD</sequence>
<feature type="compositionally biased region" description="Low complexity" evidence="1">
    <location>
        <begin position="750"/>
        <end position="766"/>
    </location>
</feature>
<evidence type="ECO:0000256" key="1">
    <source>
        <dbReference type="SAM" id="MobiDB-lite"/>
    </source>
</evidence>
<accession>A0ABP1G235</accession>
<reference evidence="2 3" key="1">
    <citation type="submission" date="2024-06" db="EMBL/GenBank/DDBJ databases">
        <authorList>
            <person name="Kraege A."/>
            <person name="Thomma B."/>
        </authorList>
    </citation>
    <scope>NUCLEOTIDE SEQUENCE [LARGE SCALE GENOMIC DNA]</scope>
</reference>
<feature type="region of interest" description="Disordered" evidence="1">
    <location>
        <begin position="685"/>
        <end position="704"/>
    </location>
</feature>
<feature type="region of interest" description="Disordered" evidence="1">
    <location>
        <begin position="747"/>
        <end position="771"/>
    </location>
</feature>
<protein>
    <submittedName>
        <fullName evidence="2">G7176 protein</fullName>
    </submittedName>
</protein>